<keyword evidence="1" id="KW-0675">Receptor</keyword>
<protein>
    <submittedName>
        <fullName evidence="1">Glutamate receptor 2.7</fullName>
    </submittedName>
</protein>
<name>A0ACC0HHZ3_9ERIC</name>
<evidence type="ECO:0000313" key="1">
    <source>
        <dbReference type="EMBL" id="KAI8013202.1"/>
    </source>
</evidence>
<comment type="caution">
    <text evidence="1">The sequence shown here is derived from an EMBL/GenBank/DDBJ whole genome shotgun (WGS) entry which is preliminary data.</text>
</comment>
<dbReference type="EMBL" id="CM045761">
    <property type="protein sequence ID" value="KAI8013202.1"/>
    <property type="molecule type" value="Genomic_DNA"/>
</dbReference>
<organism evidence="1 2">
    <name type="scientific">Camellia lanceoleosa</name>
    <dbReference type="NCBI Taxonomy" id="1840588"/>
    <lineage>
        <taxon>Eukaryota</taxon>
        <taxon>Viridiplantae</taxon>
        <taxon>Streptophyta</taxon>
        <taxon>Embryophyta</taxon>
        <taxon>Tracheophyta</taxon>
        <taxon>Spermatophyta</taxon>
        <taxon>Magnoliopsida</taxon>
        <taxon>eudicotyledons</taxon>
        <taxon>Gunneridae</taxon>
        <taxon>Pentapetalae</taxon>
        <taxon>asterids</taxon>
        <taxon>Ericales</taxon>
        <taxon>Theaceae</taxon>
        <taxon>Camellia</taxon>
    </lineage>
</organism>
<gene>
    <name evidence="1" type="ORF">LOK49_LG05G01726</name>
</gene>
<evidence type="ECO:0000313" key="2">
    <source>
        <dbReference type="Proteomes" id="UP001060215"/>
    </source>
</evidence>
<dbReference type="Proteomes" id="UP001060215">
    <property type="component" value="Chromosome 4"/>
</dbReference>
<sequence>MAQSTRSTTTVQVKVGVVLDMNNWVGKMGLKCIYMALSDFYLSHVHYKTRLDLYVRNSKDNVVGAAAAAVDLLKTEQVKAIIGPLTSMQANFLIHLGVQAHVPIISFSATSPSLSYLQSPYFFRAALNDSSQVQPITAIIQAFGWKEVVPIYTANEYGEGLIPFFTETFQENKIRVLYKSIIHPLASDEEIVSELYKLMTMQTRVFIVHMTHSLSTRLFTKANEIGMMSEGYVWIITDGITNSFNFFDPSIIIDSMQGDWSHQEKSSSDLNVFGLWAYDAATALAMAVEKVGALNLSISNIAKNSTTDFESVGVSQNGIDLCQALSSAPRFRGLSGDFSFVDGQIQSSAFEIVNMTENGPRGIGFWTPEQGIVREFNFDAVNTSCKNCSTSRTNHKAIMWPGDTTCMPKGWDVPTNGKVLRVGVLQRHYNSDFVRVKRDAITNKLSFDGYCIDVFKAVMEALPYSVPYEFIPFDDKGAYDALLGELSLGNFDVVVGDVTIREKRSHVVDFTIPYTESGVIMIVPFKDNKNYNSAWVFLKPLTWDLWVTSACFFVFIGFVIWILERQINEDFNGNTLRQVSTSVWFSFSTMVFSHKEKIVSNLARFVVIIWCFVVLILTQSYTASLTSMLTVHRLEPSITNVRQLINNGQSIGYPNASFVGDILKGMNFSKSQLKGYNTVHGDLDAAFSNQSIVAAFDEVPYMELFTRRHCSKYTMVAPTYKTGGFGFVYSLSLSLSLSLMVLNFGSCLIQIG</sequence>
<reference evidence="1 2" key="1">
    <citation type="journal article" date="2022" name="Plant J.">
        <title>Chromosome-level genome of Camellia lanceoleosa provides a valuable resource for understanding genome evolution and self-incompatibility.</title>
        <authorList>
            <person name="Gong W."/>
            <person name="Xiao S."/>
            <person name="Wang L."/>
            <person name="Liao Z."/>
            <person name="Chang Y."/>
            <person name="Mo W."/>
            <person name="Hu G."/>
            <person name="Li W."/>
            <person name="Zhao G."/>
            <person name="Zhu H."/>
            <person name="Hu X."/>
            <person name="Ji K."/>
            <person name="Xiang X."/>
            <person name="Song Q."/>
            <person name="Yuan D."/>
            <person name="Jin S."/>
            <person name="Zhang L."/>
        </authorList>
    </citation>
    <scope>NUCLEOTIDE SEQUENCE [LARGE SCALE GENOMIC DNA]</scope>
    <source>
        <strain evidence="1">SQ_2022a</strain>
    </source>
</reference>
<keyword evidence="2" id="KW-1185">Reference proteome</keyword>
<proteinExistence type="predicted"/>
<accession>A0ACC0HHZ3</accession>